<reference evidence="3 4" key="1">
    <citation type="submission" date="2021-03" db="EMBL/GenBank/DDBJ databases">
        <authorList>
            <person name="So Y."/>
        </authorList>
    </citation>
    <scope>NUCLEOTIDE SEQUENCE [LARGE SCALE GENOMIC DNA]</scope>
    <source>
        <strain evidence="3 4">PWR1</strain>
    </source>
</reference>
<dbReference type="InterPro" id="IPR029016">
    <property type="entry name" value="GAF-like_dom_sf"/>
</dbReference>
<dbReference type="RefSeq" id="WP_209352620.1">
    <property type="nucleotide sequence ID" value="NZ_JAGIYZ010000014.1"/>
</dbReference>
<keyword evidence="1" id="KW-0812">Transmembrane</keyword>
<feature type="transmembrane region" description="Helical" evidence="1">
    <location>
        <begin position="22"/>
        <end position="47"/>
    </location>
</feature>
<dbReference type="EMBL" id="JAGIYZ010000014">
    <property type="protein sequence ID" value="MBP0465231.1"/>
    <property type="molecule type" value="Genomic_DNA"/>
</dbReference>
<evidence type="ECO:0000313" key="3">
    <source>
        <dbReference type="EMBL" id="MBP0465231.1"/>
    </source>
</evidence>
<keyword evidence="1" id="KW-0472">Membrane</keyword>
<evidence type="ECO:0000259" key="2">
    <source>
        <dbReference type="Pfam" id="PF13492"/>
    </source>
</evidence>
<keyword evidence="4" id="KW-1185">Reference proteome</keyword>
<evidence type="ECO:0000256" key="1">
    <source>
        <dbReference type="SAM" id="Phobius"/>
    </source>
</evidence>
<dbReference type="Pfam" id="PF13492">
    <property type="entry name" value="GAF_3"/>
    <property type="match status" value="1"/>
</dbReference>
<evidence type="ECO:0000313" key="4">
    <source>
        <dbReference type="Proteomes" id="UP000680815"/>
    </source>
</evidence>
<dbReference type="Gene3D" id="3.30.450.40">
    <property type="match status" value="1"/>
</dbReference>
<protein>
    <submittedName>
        <fullName evidence="3">GAF domain-containing protein</fullName>
    </submittedName>
</protein>
<comment type="caution">
    <text evidence="3">The sequence shown here is derived from an EMBL/GenBank/DDBJ whole genome shotgun (WGS) entry which is preliminary data.</text>
</comment>
<feature type="domain" description="GAF" evidence="2">
    <location>
        <begin position="191"/>
        <end position="316"/>
    </location>
</feature>
<dbReference type="InterPro" id="IPR003018">
    <property type="entry name" value="GAF"/>
</dbReference>
<keyword evidence="1" id="KW-1133">Transmembrane helix</keyword>
<name>A0ABS4AV58_9PROT</name>
<dbReference type="Proteomes" id="UP000680815">
    <property type="component" value="Unassembled WGS sequence"/>
</dbReference>
<sequence length="466" mass="51463">MAARDARAESSLPSWHEPRQVMGLRVTALVEIVAFLLAALAVDHFFLDRDRLAGITPHPFWIIVLLAAAQYGAKEGLAAALLASAALLVHNLPEQGFSEDLYAWLLRATREPLLWIFAAVIIGEIRDAQRRDRDTLREELREAREHADGIGAAYQQLSQLKDHLEARVAGQVRTVHSIFTASRSIERQDTGQVLAGIQQLVPAVMNPRKFSLYLLNDRVLEAALSDGWTEGDAFATEFDQSTALYQAVISHRRHLVATRPSHGLILGAEGLLAGPLTSTETGEVIGMLKIEEMDFLDLVPSNVQNFRILCEWIGSAYANAQHWEETQATRYFDPVRRLLPAPLFEVARDHAIAMARRFGFGVAVLRLGFDEPEGAGPSLQPAAARAVSRAVEALLGPTEQAFDWRRDGWDVVIILPGVADEAAQSLATRVTAGVEEEFGVAGLRFGLRHRVETLYRPQRAEARAAR</sequence>
<gene>
    <name evidence="3" type="ORF">J5Y09_15000</name>
</gene>
<proteinExistence type="predicted"/>
<accession>A0ABS4AV58</accession>
<dbReference type="SUPFAM" id="SSF55781">
    <property type="entry name" value="GAF domain-like"/>
    <property type="match status" value="1"/>
</dbReference>
<organism evidence="3 4">
    <name type="scientific">Roseomonas nitratireducens</name>
    <dbReference type="NCBI Taxonomy" id="2820810"/>
    <lineage>
        <taxon>Bacteria</taxon>
        <taxon>Pseudomonadati</taxon>
        <taxon>Pseudomonadota</taxon>
        <taxon>Alphaproteobacteria</taxon>
        <taxon>Acetobacterales</taxon>
        <taxon>Roseomonadaceae</taxon>
        <taxon>Roseomonas</taxon>
    </lineage>
</organism>